<dbReference type="RefSeq" id="WP_279950863.1">
    <property type="nucleotide sequence ID" value="NZ_BAABEN010000007.1"/>
</dbReference>
<dbReference type="EMBL" id="JBIHMK010000015">
    <property type="protein sequence ID" value="MFH0247856.1"/>
    <property type="molecule type" value="Genomic_DNA"/>
</dbReference>
<dbReference type="Gene3D" id="2.60.40.2240">
    <property type="entry name" value="Acyl-CoA thioester hydrolase/BAAT N-terminal domain"/>
    <property type="match status" value="1"/>
</dbReference>
<feature type="domain" description="BAAT/Acyl-CoA thioester hydrolase C-terminal" evidence="4">
    <location>
        <begin position="316"/>
        <end position="411"/>
    </location>
</feature>
<feature type="chain" id="PRO_5046127278" evidence="2">
    <location>
        <begin position="27"/>
        <end position="413"/>
    </location>
</feature>
<proteinExistence type="inferred from homology"/>
<reference evidence="5 6" key="1">
    <citation type="submission" date="2024-10" db="EMBL/GenBank/DDBJ databases">
        <authorList>
            <person name="Cho J.-C."/>
        </authorList>
    </citation>
    <scope>NUCLEOTIDE SEQUENCE [LARGE SCALE GENOMIC DNA]</scope>
    <source>
        <strain evidence="5 6">KCTC29696</strain>
    </source>
</reference>
<comment type="caution">
    <text evidence="5">The sequence shown here is derived from an EMBL/GenBank/DDBJ whole genome shotgun (WGS) entry which is preliminary data.</text>
</comment>
<feature type="domain" description="Acyl-CoA thioester hydrolase/bile acid-CoA amino acid N-acetyltransferase" evidence="3">
    <location>
        <begin position="49"/>
        <end position="170"/>
    </location>
</feature>
<feature type="signal peptide" evidence="2">
    <location>
        <begin position="1"/>
        <end position="26"/>
    </location>
</feature>
<evidence type="ECO:0000256" key="2">
    <source>
        <dbReference type="SAM" id="SignalP"/>
    </source>
</evidence>
<dbReference type="PANTHER" id="PTHR10824:SF4">
    <property type="entry name" value="ACYL-COENZYME A THIOESTERASE 1-LIKE"/>
    <property type="match status" value="1"/>
</dbReference>
<dbReference type="InterPro" id="IPR014940">
    <property type="entry name" value="BAAT_C"/>
</dbReference>
<evidence type="ECO:0000259" key="4">
    <source>
        <dbReference type="Pfam" id="PF08840"/>
    </source>
</evidence>
<sequence>MERSTGKRAGAAVCALAALLGSAACSAEREEPFGGRAVIEVDRPVALVDEKVRIRVTGLAPGQEITVSAETGSLHGDWRSRAVFRADGRGVVDLARAEPLRGTYGGADGMGLLWSMKAERKGVGSYRTEPPHQRPGLDVRLTVTGEGAELAERTLTRVQMAEGVRHRELTADEDGVAGTLYLPPEGAPKAAPALVIGGSEGGESMRDVAALLASRGHPALSVCYFGCEGRPKELARIGLEYFAQAAGLLARQHAADPGRLLVIGASRGSEPAQMLAQYHPGLVEDAVVYASSNQVGDAVSVDHLHAWTVDGEPYTEEDVPLDRVRGRVLGIVGDEDGVWSSEYRSEAITEEEGNELLVYPRAGHFVAGHPYLPEQRTTYPVEGGGEIDTGGTRAGNARAKADSWPRVLRLLRN</sequence>
<comment type="similarity">
    <text evidence="1">Belongs to the C/M/P thioester hydrolase family.</text>
</comment>
<dbReference type="Pfam" id="PF08840">
    <property type="entry name" value="BAAT_C"/>
    <property type="match status" value="1"/>
</dbReference>
<dbReference type="SUPFAM" id="SSF53474">
    <property type="entry name" value="alpha/beta-Hydrolases"/>
    <property type="match status" value="1"/>
</dbReference>
<keyword evidence="6" id="KW-1185">Reference proteome</keyword>
<evidence type="ECO:0000313" key="6">
    <source>
        <dbReference type="Proteomes" id="UP001607069"/>
    </source>
</evidence>
<dbReference type="Proteomes" id="UP001607069">
    <property type="component" value="Unassembled WGS sequence"/>
</dbReference>
<organism evidence="5 6">
    <name type="scientific">Streptomyces chitinivorans</name>
    <dbReference type="NCBI Taxonomy" id="1257027"/>
    <lineage>
        <taxon>Bacteria</taxon>
        <taxon>Bacillati</taxon>
        <taxon>Actinomycetota</taxon>
        <taxon>Actinomycetes</taxon>
        <taxon>Kitasatosporales</taxon>
        <taxon>Streptomycetaceae</taxon>
        <taxon>Streptomyces</taxon>
    </lineage>
</organism>
<dbReference type="Gene3D" id="3.40.50.1820">
    <property type="entry name" value="alpha/beta hydrolase"/>
    <property type="match status" value="1"/>
</dbReference>
<dbReference type="Pfam" id="PF04775">
    <property type="entry name" value="Bile_Hydr_Trans"/>
    <property type="match status" value="1"/>
</dbReference>
<evidence type="ECO:0000313" key="5">
    <source>
        <dbReference type="EMBL" id="MFH0247856.1"/>
    </source>
</evidence>
<gene>
    <name evidence="5" type="ORF">ACG5V6_06475</name>
</gene>
<dbReference type="InterPro" id="IPR006862">
    <property type="entry name" value="Thio_Ohase/aa_AcTrfase"/>
</dbReference>
<dbReference type="InterPro" id="IPR042490">
    <property type="entry name" value="Thio_Ohase/BAAT_N"/>
</dbReference>
<dbReference type="PANTHER" id="PTHR10824">
    <property type="entry name" value="ACYL-COENZYME A THIOESTERASE-RELATED"/>
    <property type="match status" value="1"/>
</dbReference>
<evidence type="ECO:0000256" key="1">
    <source>
        <dbReference type="ARBA" id="ARBA00006538"/>
    </source>
</evidence>
<dbReference type="InterPro" id="IPR016662">
    <property type="entry name" value="Acyl-CoA_thioEstase_long-chain"/>
</dbReference>
<dbReference type="PROSITE" id="PS51257">
    <property type="entry name" value="PROKAR_LIPOPROTEIN"/>
    <property type="match status" value="1"/>
</dbReference>
<dbReference type="PIRSF" id="PIRSF016521">
    <property type="entry name" value="Acyl-CoA_hydro"/>
    <property type="match status" value="1"/>
</dbReference>
<evidence type="ECO:0000259" key="3">
    <source>
        <dbReference type="Pfam" id="PF04775"/>
    </source>
</evidence>
<dbReference type="InterPro" id="IPR029058">
    <property type="entry name" value="AB_hydrolase_fold"/>
</dbReference>
<name>A0ABW7HPQ4_9ACTN</name>
<protein>
    <submittedName>
        <fullName evidence="5">Acyl-CoA thioesterase/bile acid-CoA:amino acid N-acyltransferase family protein</fullName>
    </submittedName>
</protein>
<keyword evidence="2" id="KW-0732">Signal</keyword>
<accession>A0ABW7HPQ4</accession>